<reference evidence="1 2" key="1">
    <citation type="submission" date="2018-06" db="EMBL/GenBank/DDBJ databases">
        <authorList>
            <consortium name="Pathogen Informatics"/>
            <person name="Doyle S."/>
        </authorList>
    </citation>
    <scope>NUCLEOTIDE SEQUENCE [LARGE SCALE GENOMIC DNA]</scope>
    <source>
        <strain evidence="1 2">NCTC12438</strain>
    </source>
</reference>
<dbReference type="Proteomes" id="UP000255316">
    <property type="component" value="Unassembled WGS sequence"/>
</dbReference>
<name>A0A378IG27_9GAMM</name>
<dbReference type="EMBL" id="UGNX01000001">
    <property type="protein sequence ID" value="STX33451.1"/>
    <property type="molecule type" value="Genomic_DNA"/>
</dbReference>
<evidence type="ECO:0000313" key="1">
    <source>
        <dbReference type="EMBL" id="STX33451.1"/>
    </source>
</evidence>
<protein>
    <submittedName>
        <fullName evidence="1">Uncharacterized protein</fullName>
    </submittedName>
</protein>
<gene>
    <name evidence="1" type="ORF">NCTC12438_00022</name>
</gene>
<dbReference type="AlphaFoldDB" id="A0A378IG27"/>
<sequence length="37" mass="4257">MNQGMDWNRHSAPKYFYQILAKKTTVRSVGSETALKV</sequence>
<evidence type="ECO:0000313" key="2">
    <source>
        <dbReference type="Proteomes" id="UP000255316"/>
    </source>
</evidence>
<organism evidence="1 2">
    <name type="scientific">Legionella cincinnatiensis</name>
    <dbReference type="NCBI Taxonomy" id="28085"/>
    <lineage>
        <taxon>Bacteria</taxon>
        <taxon>Pseudomonadati</taxon>
        <taxon>Pseudomonadota</taxon>
        <taxon>Gammaproteobacteria</taxon>
        <taxon>Legionellales</taxon>
        <taxon>Legionellaceae</taxon>
        <taxon>Legionella</taxon>
    </lineage>
</organism>
<accession>A0A378IG27</accession>
<proteinExistence type="predicted"/>